<comment type="caution">
    <text evidence="1">The sequence shown here is derived from an EMBL/GenBank/DDBJ whole genome shotgun (WGS) entry which is preliminary data.</text>
</comment>
<organism evidence="1 2">
    <name type="scientific">Fimbriiglobus ruber</name>
    <dbReference type="NCBI Taxonomy" id="1908690"/>
    <lineage>
        <taxon>Bacteria</taxon>
        <taxon>Pseudomonadati</taxon>
        <taxon>Planctomycetota</taxon>
        <taxon>Planctomycetia</taxon>
        <taxon>Gemmatales</taxon>
        <taxon>Gemmataceae</taxon>
        <taxon>Fimbriiglobus</taxon>
    </lineage>
</organism>
<reference evidence="2" key="1">
    <citation type="submission" date="2017-06" db="EMBL/GenBank/DDBJ databases">
        <title>Genome analysis of Fimbriiglobus ruber SP5, the first member of the order Planctomycetales with confirmed chitinolytic capability.</title>
        <authorList>
            <person name="Ravin N.V."/>
            <person name="Rakitin A.L."/>
            <person name="Ivanova A.A."/>
            <person name="Beletsky A.V."/>
            <person name="Kulichevskaya I.S."/>
            <person name="Mardanov A.V."/>
            <person name="Dedysh S.N."/>
        </authorList>
    </citation>
    <scope>NUCLEOTIDE SEQUENCE [LARGE SCALE GENOMIC DNA]</scope>
    <source>
        <strain evidence="2">SP5</strain>
    </source>
</reference>
<accession>A0A225EA88</accession>
<proteinExistence type="predicted"/>
<evidence type="ECO:0000313" key="1">
    <source>
        <dbReference type="EMBL" id="OWK45327.1"/>
    </source>
</evidence>
<protein>
    <submittedName>
        <fullName evidence="1">Uncharacterized protein</fullName>
    </submittedName>
</protein>
<dbReference type="AlphaFoldDB" id="A0A225EA88"/>
<keyword evidence="2" id="KW-1185">Reference proteome</keyword>
<dbReference type="Proteomes" id="UP000214646">
    <property type="component" value="Unassembled WGS sequence"/>
</dbReference>
<name>A0A225EA88_9BACT</name>
<evidence type="ECO:0000313" key="2">
    <source>
        <dbReference type="Proteomes" id="UP000214646"/>
    </source>
</evidence>
<gene>
    <name evidence="1" type="ORF">FRUB_01658</name>
</gene>
<sequence>MRAVSLCQKYQFRNRYSNLLCRQKGLSGWEKNRRADRTIPD</sequence>
<dbReference type="EMBL" id="NIDE01000002">
    <property type="protein sequence ID" value="OWK45327.1"/>
    <property type="molecule type" value="Genomic_DNA"/>
</dbReference>